<keyword evidence="6" id="KW-0378">Hydrolase</keyword>
<dbReference type="NCBIfam" id="NF006825">
    <property type="entry name" value="PRK09347.1-2"/>
    <property type="match status" value="1"/>
</dbReference>
<dbReference type="CDD" id="cd00642">
    <property type="entry name" value="GTP_cyclohydro1"/>
    <property type="match status" value="1"/>
</dbReference>
<dbReference type="STRING" id="999810.G2XS19"/>
<feature type="domain" description="GTP cyclohydrolase I" evidence="12">
    <location>
        <begin position="78"/>
        <end position="254"/>
    </location>
</feature>
<dbReference type="NCBIfam" id="TIGR00063">
    <property type="entry name" value="folE"/>
    <property type="match status" value="1"/>
</dbReference>
<dbReference type="GO" id="GO:0008270">
    <property type="term" value="F:zinc ion binding"/>
    <property type="evidence" value="ECO:0007669"/>
    <property type="project" value="TreeGrafter"/>
</dbReference>
<dbReference type="GO" id="GO:0046656">
    <property type="term" value="P:folic acid biosynthetic process"/>
    <property type="evidence" value="ECO:0007669"/>
    <property type="project" value="UniProtKB-KW"/>
</dbReference>
<dbReference type="EMBL" id="FQ790260">
    <property type="protein sequence ID" value="CCD43456.1"/>
    <property type="molecule type" value="Genomic_DNA"/>
</dbReference>
<reference evidence="14" key="1">
    <citation type="journal article" date="2011" name="PLoS Genet.">
        <title>Genomic analysis of the necrotrophic fungal pathogens Sclerotinia sclerotiorum and Botrytis cinerea.</title>
        <authorList>
            <person name="Amselem J."/>
            <person name="Cuomo C.A."/>
            <person name="van Kan J.A."/>
            <person name="Viaud M."/>
            <person name="Benito E.P."/>
            <person name="Couloux A."/>
            <person name="Coutinho P.M."/>
            <person name="de Vries R.P."/>
            <person name="Dyer P.S."/>
            <person name="Fillinger S."/>
            <person name="Fournier E."/>
            <person name="Gout L."/>
            <person name="Hahn M."/>
            <person name="Kohn L."/>
            <person name="Lapalu N."/>
            <person name="Plummer K.M."/>
            <person name="Pradier J.M."/>
            <person name="Quevillon E."/>
            <person name="Sharon A."/>
            <person name="Simon A."/>
            <person name="ten Have A."/>
            <person name="Tudzynski B."/>
            <person name="Tudzynski P."/>
            <person name="Wincker P."/>
            <person name="Andrew M."/>
            <person name="Anthouard V."/>
            <person name="Beever R.E."/>
            <person name="Beffa R."/>
            <person name="Benoit I."/>
            <person name="Bouzid O."/>
            <person name="Brault B."/>
            <person name="Chen Z."/>
            <person name="Choquer M."/>
            <person name="Collemare J."/>
            <person name="Cotton P."/>
            <person name="Danchin E.G."/>
            <person name="Da Silva C."/>
            <person name="Gautier A."/>
            <person name="Giraud C."/>
            <person name="Giraud T."/>
            <person name="Gonzalez C."/>
            <person name="Grossetete S."/>
            <person name="Guldener U."/>
            <person name="Henrissat B."/>
            <person name="Howlett B.J."/>
            <person name="Kodira C."/>
            <person name="Kretschmer M."/>
            <person name="Lappartient A."/>
            <person name="Leroch M."/>
            <person name="Levis C."/>
            <person name="Mauceli E."/>
            <person name="Neuveglise C."/>
            <person name="Oeser B."/>
            <person name="Pearson M."/>
            <person name="Poulain J."/>
            <person name="Poussereau N."/>
            <person name="Quesneville H."/>
            <person name="Rascle C."/>
            <person name="Schumacher J."/>
            <person name="Segurens B."/>
            <person name="Sexton A."/>
            <person name="Silva E."/>
            <person name="Sirven C."/>
            <person name="Soanes D.M."/>
            <person name="Talbot N.J."/>
            <person name="Templeton M."/>
            <person name="Yandava C."/>
            <person name="Yarden O."/>
            <person name="Zeng Q."/>
            <person name="Rollins J.A."/>
            <person name="Lebrun M.H."/>
            <person name="Dickman M."/>
        </authorList>
    </citation>
    <scope>NUCLEOTIDE SEQUENCE [LARGE SCALE GENOMIC DNA]</scope>
    <source>
        <strain evidence="14">T4</strain>
    </source>
</reference>
<dbReference type="HAMAP" id="MF_00223">
    <property type="entry name" value="FolE"/>
    <property type="match status" value="1"/>
</dbReference>
<dbReference type="Proteomes" id="UP000008177">
    <property type="component" value="Unplaced contigs"/>
</dbReference>
<dbReference type="GO" id="GO:0006729">
    <property type="term" value="P:tetrahydrobiopterin biosynthetic process"/>
    <property type="evidence" value="ECO:0007669"/>
    <property type="project" value="TreeGrafter"/>
</dbReference>
<dbReference type="InterPro" id="IPR043134">
    <property type="entry name" value="GTP-CH-I_N"/>
</dbReference>
<name>G2XS19_BOTF4</name>
<dbReference type="Gene3D" id="3.30.1130.10">
    <property type="match status" value="1"/>
</dbReference>
<feature type="compositionally biased region" description="Low complexity" evidence="11">
    <location>
        <begin position="13"/>
        <end position="26"/>
    </location>
</feature>
<dbReference type="OrthoDB" id="4966at2759"/>
<dbReference type="GO" id="GO:0005737">
    <property type="term" value="C:cytoplasm"/>
    <property type="evidence" value="ECO:0007669"/>
    <property type="project" value="TreeGrafter"/>
</dbReference>
<evidence type="ECO:0000256" key="8">
    <source>
        <dbReference type="ARBA" id="ARBA00023134"/>
    </source>
</evidence>
<comment type="similarity">
    <text evidence="2">Belongs to the GTP cyclohydrolase I family.</text>
</comment>
<keyword evidence="5" id="KW-0547">Nucleotide-binding</keyword>
<dbReference type="PANTHER" id="PTHR11109">
    <property type="entry name" value="GTP CYCLOHYDROLASE I"/>
    <property type="match status" value="1"/>
</dbReference>
<dbReference type="InterPro" id="IPR020602">
    <property type="entry name" value="GTP_CycHdrlase_I_dom"/>
</dbReference>
<evidence type="ECO:0000313" key="13">
    <source>
        <dbReference type="EMBL" id="CCD43456.1"/>
    </source>
</evidence>
<dbReference type="UniPathway" id="UPA00848">
    <property type="reaction ID" value="UER00151"/>
</dbReference>
<evidence type="ECO:0000313" key="14">
    <source>
        <dbReference type="Proteomes" id="UP000008177"/>
    </source>
</evidence>
<feature type="compositionally biased region" description="Polar residues" evidence="11">
    <location>
        <begin position="1"/>
        <end position="12"/>
    </location>
</feature>
<dbReference type="InterPro" id="IPR018234">
    <property type="entry name" value="GTP_CycHdrlase_I_CS"/>
</dbReference>
<dbReference type="PANTHER" id="PTHR11109:SF7">
    <property type="entry name" value="GTP CYCLOHYDROLASE 1"/>
    <property type="match status" value="1"/>
</dbReference>
<dbReference type="FunFam" id="3.30.1130.10:FF:000012">
    <property type="entry name" value="GTP cyclohydrolase 1"/>
    <property type="match status" value="1"/>
</dbReference>
<evidence type="ECO:0000256" key="4">
    <source>
        <dbReference type="ARBA" id="ARBA00017272"/>
    </source>
</evidence>
<dbReference type="AlphaFoldDB" id="G2XS19"/>
<dbReference type="InterPro" id="IPR001474">
    <property type="entry name" value="GTP_CycHdrlase_I"/>
</dbReference>
<comment type="pathway">
    <text evidence="1">Cofactor biosynthesis; 7,8-dihydroneopterin triphosphate biosynthesis; 7,8-dihydroneopterin triphosphate from GTP: step 1/1.</text>
</comment>
<dbReference type="PROSITE" id="PS00860">
    <property type="entry name" value="GTP_CYCLOHYDROL_1_2"/>
    <property type="match status" value="1"/>
</dbReference>
<dbReference type="GO" id="GO:0046654">
    <property type="term" value="P:tetrahydrofolate biosynthetic process"/>
    <property type="evidence" value="ECO:0007669"/>
    <property type="project" value="InterPro"/>
</dbReference>
<keyword evidence="7" id="KW-0289">Folate biosynthesis</keyword>
<proteinExistence type="inferred from homology"/>
<dbReference type="InParanoid" id="G2XS19"/>
<gene>
    <name evidence="13" type="ORF">BofuT4_P011320.1</name>
</gene>
<dbReference type="SUPFAM" id="SSF55620">
    <property type="entry name" value="Tetrahydrobiopterin biosynthesis enzymes-like"/>
    <property type="match status" value="1"/>
</dbReference>
<dbReference type="GO" id="GO:0003934">
    <property type="term" value="F:GTP cyclohydrolase I activity"/>
    <property type="evidence" value="ECO:0007669"/>
    <property type="project" value="UniProtKB-EC"/>
</dbReference>
<evidence type="ECO:0000256" key="2">
    <source>
        <dbReference type="ARBA" id="ARBA00008085"/>
    </source>
</evidence>
<sequence>MSINPGSSTEPLSSGSDDQSTLTDTDSNGEIVDGHDLNDLGEFVLKLLISPKSSQNTNKDSGHILNDPIPQASPTEIAATIRTLLCQIGEDTNRDGLKETPERYAKALQFFTQGYKEKSNELINGAIFNEDTEDMVIVSGIDVFSLCEHHMLPFFGKVHIGYIPNGRVLGLSKFARIVEMFSRRLQVQERLTTQIADTIVGILEPRGVAVTIECKHMCMMMRGVEKTGSGTLTQCMRGVLKDDAEERKNFHALLQLSKQS</sequence>
<evidence type="ECO:0000256" key="10">
    <source>
        <dbReference type="ARBA" id="ARBA00055676"/>
    </source>
</evidence>
<comment type="function">
    <text evidence="10">GTP cyclohydrolase 1 is the first enzyme in the biosynthetic pathway leading to folic acid.</text>
</comment>
<dbReference type="NCBIfam" id="NF006826">
    <property type="entry name" value="PRK09347.1-3"/>
    <property type="match status" value="1"/>
</dbReference>
<evidence type="ECO:0000256" key="6">
    <source>
        <dbReference type="ARBA" id="ARBA00022801"/>
    </source>
</evidence>
<evidence type="ECO:0000256" key="5">
    <source>
        <dbReference type="ARBA" id="ARBA00022741"/>
    </source>
</evidence>
<dbReference type="GO" id="GO:0005525">
    <property type="term" value="F:GTP binding"/>
    <property type="evidence" value="ECO:0007669"/>
    <property type="project" value="UniProtKB-KW"/>
</dbReference>
<evidence type="ECO:0000256" key="1">
    <source>
        <dbReference type="ARBA" id="ARBA00005080"/>
    </source>
</evidence>
<accession>G2XS19</accession>
<organism evidence="13 14">
    <name type="scientific">Botryotinia fuckeliana (strain T4)</name>
    <name type="common">Noble rot fungus</name>
    <name type="synonym">Botrytis cinerea</name>
    <dbReference type="NCBI Taxonomy" id="999810"/>
    <lineage>
        <taxon>Eukaryota</taxon>
        <taxon>Fungi</taxon>
        <taxon>Dikarya</taxon>
        <taxon>Ascomycota</taxon>
        <taxon>Pezizomycotina</taxon>
        <taxon>Leotiomycetes</taxon>
        <taxon>Helotiales</taxon>
        <taxon>Sclerotiniaceae</taxon>
        <taxon>Botrytis</taxon>
    </lineage>
</organism>
<dbReference type="InterPro" id="IPR043133">
    <property type="entry name" value="GTP-CH-I_C/QueF"/>
</dbReference>
<evidence type="ECO:0000259" key="12">
    <source>
        <dbReference type="Pfam" id="PF01227"/>
    </source>
</evidence>
<keyword evidence="8" id="KW-0342">GTP-binding</keyword>
<evidence type="ECO:0000256" key="9">
    <source>
        <dbReference type="ARBA" id="ARBA00030854"/>
    </source>
</evidence>
<dbReference type="Pfam" id="PF01227">
    <property type="entry name" value="GTP_cyclohydroI"/>
    <property type="match status" value="1"/>
</dbReference>
<dbReference type="HOGENOM" id="CLU_049768_2_2_1"/>
<protein>
    <recommendedName>
        <fullName evidence="4">GTP cyclohydrolase 1</fullName>
        <ecNumber evidence="3">3.5.4.16</ecNumber>
    </recommendedName>
    <alternativeName>
        <fullName evidence="9">GTP cyclohydrolase I</fullName>
    </alternativeName>
</protein>
<dbReference type="eggNOG" id="KOG2698">
    <property type="taxonomic scope" value="Eukaryota"/>
</dbReference>
<dbReference type="Gene3D" id="1.10.286.10">
    <property type="match status" value="1"/>
</dbReference>
<evidence type="ECO:0000256" key="7">
    <source>
        <dbReference type="ARBA" id="ARBA00022909"/>
    </source>
</evidence>
<feature type="region of interest" description="Disordered" evidence="11">
    <location>
        <begin position="1"/>
        <end position="34"/>
    </location>
</feature>
<dbReference type="EC" id="3.5.4.16" evidence="3"/>
<evidence type="ECO:0000256" key="3">
    <source>
        <dbReference type="ARBA" id="ARBA00012715"/>
    </source>
</evidence>
<evidence type="ECO:0000256" key="11">
    <source>
        <dbReference type="SAM" id="MobiDB-lite"/>
    </source>
</evidence>